<dbReference type="InterPro" id="IPR002397">
    <property type="entry name" value="Cyt_P450_B"/>
</dbReference>
<evidence type="ECO:0000313" key="8">
    <source>
        <dbReference type="EMBL" id="MBB4924902.1"/>
    </source>
</evidence>
<dbReference type="PRINTS" id="PR00359">
    <property type="entry name" value="BP450"/>
</dbReference>
<dbReference type="PANTHER" id="PTHR46696">
    <property type="entry name" value="P450, PUTATIVE (EUROFUNG)-RELATED"/>
    <property type="match status" value="1"/>
</dbReference>
<evidence type="ECO:0000256" key="2">
    <source>
        <dbReference type="ARBA" id="ARBA00022617"/>
    </source>
</evidence>
<dbReference type="GO" id="GO:0020037">
    <property type="term" value="F:heme binding"/>
    <property type="evidence" value="ECO:0007669"/>
    <property type="project" value="InterPro"/>
</dbReference>
<organism evidence="8 9">
    <name type="scientific">Kitasatospora kifunensis</name>
    <name type="common">Streptomyces kifunensis</name>
    <dbReference type="NCBI Taxonomy" id="58351"/>
    <lineage>
        <taxon>Bacteria</taxon>
        <taxon>Bacillati</taxon>
        <taxon>Actinomycetota</taxon>
        <taxon>Actinomycetes</taxon>
        <taxon>Kitasatosporales</taxon>
        <taxon>Streptomycetaceae</taxon>
        <taxon>Kitasatospora</taxon>
    </lineage>
</organism>
<dbReference type="PRINTS" id="PR00385">
    <property type="entry name" value="P450"/>
</dbReference>
<dbReference type="RefSeq" id="WP_312897319.1">
    <property type="nucleotide sequence ID" value="NZ_JACHJV010000001.1"/>
</dbReference>
<keyword evidence="9" id="KW-1185">Reference proteome</keyword>
<dbReference type="Proteomes" id="UP000540506">
    <property type="component" value="Unassembled WGS sequence"/>
</dbReference>
<sequence length="398" mass="44136">MSPKSPVSYPFPWAPSPDIPADWRTMREGPLLEITLPSGDPALLVTRYKDVRRLFADERLSRNTARYPASRISANNDLFGDPEIDNDPPRYLVERSVVMRAFSARRLEALRPVVRQITADLLDAMEAGGEGAELMEAFAFPLPILVICHMLGVPPQDRAKFRALIDGYLSVSALPDEEVERCRIQYWDYLSELIAAKKAEPGDDLISELISISEEDPEKLTDYQLQHWVKTLLIAGYVTTASQIGTGMAVLLNRPAVADELKADLSLVPSAVEELLRYQIMGTSLGSLRYAIDDIDLLDGTVIPKGSTVLLSVESNMDEEVFEDATKLDIRRQDNHHMTFGAGIHFCAGAALARMELQEATDGLLRRFPGLRLAVRGDELVRPVGGFLAGYAEIPVSW</sequence>
<dbReference type="SUPFAM" id="SSF48264">
    <property type="entry name" value="Cytochrome P450"/>
    <property type="match status" value="1"/>
</dbReference>
<evidence type="ECO:0000256" key="7">
    <source>
        <dbReference type="RuleBase" id="RU000461"/>
    </source>
</evidence>
<dbReference type="FunFam" id="1.10.630.10:FF:000018">
    <property type="entry name" value="Cytochrome P450 monooxygenase"/>
    <property type="match status" value="1"/>
</dbReference>
<keyword evidence="6 7" id="KW-0503">Monooxygenase</keyword>
<evidence type="ECO:0000256" key="3">
    <source>
        <dbReference type="ARBA" id="ARBA00022723"/>
    </source>
</evidence>
<comment type="similarity">
    <text evidence="1 7">Belongs to the cytochrome P450 family.</text>
</comment>
<name>A0A7W7R3T6_KITKI</name>
<protein>
    <submittedName>
        <fullName evidence="8">Cytochrome P450</fullName>
    </submittedName>
</protein>
<comment type="caution">
    <text evidence="8">The sequence shown here is derived from an EMBL/GenBank/DDBJ whole genome shotgun (WGS) entry which is preliminary data.</text>
</comment>
<evidence type="ECO:0000256" key="1">
    <source>
        <dbReference type="ARBA" id="ARBA00010617"/>
    </source>
</evidence>
<dbReference type="GO" id="GO:0005506">
    <property type="term" value="F:iron ion binding"/>
    <property type="evidence" value="ECO:0007669"/>
    <property type="project" value="InterPro"/>
</dbReference>
<dbReference type="EMBL" id="JACHJV010000001">
    <property type="protein sequence ID" value="MBB4924902.1"/>
    <property type="molecule type" value="Genomic_DNA"/>
</dbReference>
<evidence type="ECO:0000256" key="6">
    <source>
        <dbReference type="ARBA" id="ARBA00023033"/>
    </source>
</evidence>
<dbReference type="Gene3D" id="1.10.630.10">
    <property type="entry name" value="Cytochrome P450"/>
    <property type="match status" value="1"/>
</dbReference>
<keyword evidence="3 7" id="KW-0479">Metal-binding</keyword>
<dbReference type="InterPro" id="IPR001128">
    <property type="entry name" value="Cyt_P450"/>
</dbReference>
<gene>
    <name evidence="8" type="ORF">FHR34_003895</name>
</gene>
<dbReference type="AlphaFoldDB" id="A0A7W7R3T6"/>
<dbReference type="InterPro" id="IPR036396">
    <property type="entry name" value="Cyt_P450_sf"/>
</dbReference>
<dbReference type="CDD" id="cd11031">
    <property type="entry name" value="Cyp158A-like"/>
    <property type="match status" value="1"/>
</dbReference>
<dbReference type="InterPro" id="IPR017972">
    <property type="entry name" value="Cyt_P450_CS"/>
</dbReference>
<dbReference type="GO" id="GO:0016705">
    <property type="term" value="F:oxidoreductase activity, acting on paired donors, with incorporation or reduction of molecular oxygen"/>
    <property type="evidence" value="ECO:0007669"/>
    <property type="project" value="InterPro"/>
</dbReference>
<keyword evidence="2 7" id="KW-0349">Heme</keyword>
<reference evidence="8 9" key="1">
    <citation type="submission" date="2020-08" db="EMBL/GenBank/DDBJ databases">
        <title>Sequencing the genomes of 1000 actinobacteria strains.</title>
        <authorList>
            <person name="Klenk H.-P."/>
        </authorList>
    </citation>
    <scope>NUCLEOTIDE SEQUENCE [LARGE SCALE GENOMIC DNA]</scope>
    <source>
        <strain evidence="8 9">DSM 41654</strain>
    </source>
</reference>
<keyword evidence="4 7" id="KW-0560">Oxidoreductase</keyword>
<evidence type="ECO:0000256" key="4">
    <source>
        <dbReference type="ARBA" id="ARBA00023002"/>
    </source>
</evidence>
<dbReference type="GO" id="GO:0004497">
    <property type="term" value="F:monooxygenase activity"/>
    <property type="evidence" value="ECO:0007669"/>
    <property type="project" value="UniProtKB-KW"/>
</dbReference>
<evidence type="ECO:0000256" key="5">
    <source>
        <dbReference type="ARBA" id="ARBA00023004"/>
    </source>
</evidence>
<keyword evidence="5 7" id="KW-0408">Iron</keyword>
<dbReference type="Pfam" id="PF00067">
    <property type="entry name" value="p450"/>
    <property type="match status" value="1"/>
</dbReference>
<dbReference type="PANTHER" id="PTHR46696:SF1">
    <property type="entry name" value="CYTOCHROME P450 YJIB-RELATED"/>
    <property type="match status" value="1"/>
</dbReference>
<proteinExistence type="inferred from homology"/>
<dbReference type="PROSITE" id="PS00086">
    <property type="entry name" value="CYTOCHROME_P450"/>
    <property type="match status" value="1"/>
</dbReference>
<accession>A0A7W7R3T6</accession>
<evidence type="ECO:0000313" key="9">
    <source>
        <dbReference type="Proteomes" id="UP000540506"/>
    </source>
</evidence>